<gene>
    <name evidence="2" type="ORF">DET59_104267</name>
</gene>
<accession>A0A366ET26</accession>
<sequence>MDVRLKLKYIRLASIILFVGMAVFFYLPFSFSPSESTRIILDHDKETYIAPPCFNQAQATNYLEETTWGKARESSYESNSVCTKEALTSKKVTLFHYFMGESPFDW</sequence>
<name>A0A366ET26_9BACI</name>
<evidence type="ECO:0000256" key="1">
    <source>
        <dbReference type="SAM" id="Phobius"/>
    </source>
</evidence>
<comment type="caution">
    <text evidence="2">The sequence shown here is derived from an EMBL/GenBank/DDBJ whole genome shotgun (WGS) entry which is preliminary data.</text>
</comment>
<feature type="transmembrane region" description="Helical" evidence="1">
    <location>
        <begin position="12"/>
        <end position="31"/>
    </location>
</feature>
<proteinExistence type="predicted"/>
<organism evidence="2 3">
    <name type="scientific">Rossellomorea aquimaris</name>
    <dbReference type="NCBI Taxonomy" id="189382"/>
    <lineage>
        <taxon>Bacteria</taxon>
        <taxon>Bacillati</taxon>
        <taxon>Bacillota</taxon>
        <taxon>Bacilli</taxon>
        <taxon>Bacillales</taxon>
        <taxon>Bacillaceae</taxon>
        <taxon>Rossellomorea</taxon>
    </lineage>
</organism>
<dbReference type="EMBL" id="QNRJ01000004">
    <property type="protein sequence ID" value="RBP05547.1"/>
    <property type="molecule type" value="Genomic_DNA"/>
</dbReference>
<keyword evidence="1" id="KW-1133">Transmembrane helix</keyword>
<dbReference type="AlphaFoldDB" id="A0A366ET26"/>
<dbReference type="Proteomes" id="UP000252118">
    <property type="component" value="Unassembled WGS sequence"/>
</dbReference>
<protein>
    <submittedName>
        <fullName evidence="2">Uncharacterized protein</fullName>
    </submittedName>
</protein>
<keyword evidence="1" id="KW-0812">Transmembrane</keyword>
<reference evidence="2 3" key="1">
    <citation type="submission" date="2018-06" db="EMBL/GenBank/DDBJ databases">
        <title>Freshwater and sediment microbial communities from various areas in North America, analyzing microbe dynamics in response to fracking.</title>
        <authorList>
            <person name="Lamendella R."/>
        </authorList>
    </citation>
    <scope>NUCLEOTIDE SEQUENCE [LARGE SCALE GENOMIC DNA]</scope>
    <source>
        <strain evidence="2 3">97B</strain>
    </source>
</reference>
<evidence type="ECO:0000313" key="3">
    <source>
        <dbReference type="Proteomes" id="UP000252118"/>
    </source>
</evidence>
<evidence type="ECO:0000313" key="2">
    <source>
        <dbReference type="EMBL" id="RBP05547.1"/>
    </source>
</evidence>
<keyword evidence="1" id="KW-0472">Membrane</keyword>